<dbReference type="InterPro" id="IPR043519">
    <property type="entry name" value="NT_sf"/>
</dbReference>
<organism evidence="1 2">
    <name type="scientific">Streptomyces atratus</name>
    <dbReference type="NCBI Taxonomy" id="1893"/>
    <lineage>
        <taxon>Bacteria</taxon>
        <taxon>Bacillati</taxon>
        <taxon>Actinomycetota</taxon>
        <taxon>Actinomycetes</taxon>
        <taxon>Kitasatosporales</taxon>
        <taxon>Streptomycetaceae</taxon>
        <taxon>Streptomyces</taxon>
    </lineage>
</organism>
<dbReference type="GeneID" id="95518156"/>
<reference evidence="1 2" key="1">
    <citation type="journal article" date="2018" name="Front. Microbiol.">
        <title>Genome Sequencing of Streptomyces atratus SCSIOZH16 and Activation Production of Nocardamine via Metabolic Engineering.</title>
        <authorList>
            <person name="Li Y."/>
            <person name="Zhang C."/>
            <person name="Liu C."/>
            <person name="Ju J."/>
            <person name="Ma J."/>
        </authorList>
    </citation>
    <scope>NUCLEOTIDE SEQUENCE [LARGE SCALE GENOMIC DNA]</scope>
    <source>
        <strain evidence="1 2">SCSIO_ZH16</strain>
    </source>
</reference>
<dbReference type="KEGG" id="sata:C5746_06495"/>
<evidence type="ECO:0000313" key="1">
    <source>
        <dbReference type="EMBL" id="AXE76619.1"/>
    </source>
</evidence>
<dbReference type="Proteomes" id="UP000252698">
    <property type="component" value="Chromosome"/>
</dbReference>
<dbReference type="AlphaFoldDB" id="A0A2Z5J8K1"/>
<dbReference type="RefSeq" id="WP_114243281.1">
    <property type="nucleotide sequence ID" value="NZ_CP027306.1"/>
</dbReference>
<protein>
    <submittedName>
        <fullName evidence="1">GrpB family protein</fullName>
    </submittedName>
</protein>
<dbReference type="Pfam" id="PF04229">
    <property type="entry name" value="GrpB"/>
    <property type="match status" value="1"/>
</dbReference>
<gene>
    <name evidence="1" type="ORF">C5746_06495</name>
</gene>
<sequence>MTDMIVVSDYDPQWPEQFEDLRQRLAPHVADLAVSIEHVGSAAVPGCAAKPITDLDIVVPEEAAMPELISRLAGQGYRHEGDLGIRRREAFQAPPTAPEHHLYGVVADSKPHFDHVLLRDYLRQRPDEIHRYSALKVALAQRFPADREGRAAYSTAKSALVENLVARSYAARAAGAS</sequence>
<dbReference type="InterPro" id="IPR007344">
    <property type="entry name" value="GrpB/CoaE"/>
</dbReference>
<dbReference type="EMBL" id="CP027306">
    <property type="protein sequence ID" value="AXE76619.1"/>
    <property type="molecule type" value="Genomic_DNA"/>
</dbReference>
<dbReference type="PANTHER" id="PTHR34822:SF1">
    <property type="entry name" value="GRPB FAMILY PROTEIN"/>
    <property type="match status" value="1"/>
</dbReference>
<dbReference type="SUPFAM" id="SSF81301">
    <property type="entry name" value="Nucleotidyltransferase"/>
    <property type="match status" value="1"/>
</dbReference>
<name>A0A2Z5J8K1_STRAR</name>
<accession>A0A2Z5J8K1</accession>
<dbReference type="PANTHER" id="PTHR34822">
    <property type="entry name" value="GRPB DOMAIN PROTEIN (AFU_ORTHOLOGUE AFUA_1G01530)"/>
    <property type="match status" value="1"/>
</dbReference>
<evidence type="ECO:0000313" key="2">
    <source>
        <dbReference type="Proteomes" id="UP000252698"/>
    </source>
</evidence>
<dbReference type="Gene3D" id="3.30.460.10">
    <property type="entry name" value="Beta Polymerase, domain 2"/>
    <property type="match status" value="1"/>
</dbReference>
<proteinExistence type="predicted"/>